<accession>A0A8D8SEG1</accession>
<sequence length="107" mass="12380">MSGTIRPLKLKFPLLNIFFFKKDPNNRSKKSKKVGIPKQCYLSLFVWTFTSVDIRDEDFTIQALVKLTSPSLESQHHKLIVKTIDKITLIQVLLFQKGIFLELGIFP</sequence>
<organism evidence="1">
    <name type="scientific">Cacopsylla melanoneura</name>
    <dbReference type="NCBI Taxonomy" id="428564"/>
    <lineage>
        <taxon>Eukaryota</taxon>
        <taxon>Metazoa</taxon>
        <taxon>Ecdysozoa</taxon>
        <taxon>Arthropoda</taxon>
        <taxon>Hexapoda</taxon>
        <taxon>Insecta</taxon>
        <taxon>Pterygota</taxon>
        <taxon>Neoptera</taxon>
        <taxon>Paraneoptera</taxon>
        <taxon>Hemiptera</taxon>
        <taxon>Sternorrhyncha</taxon>
        <taxon>Psylloidea</taxon>
        <taxon>Psyllidae</taxon>
        <taxon>Psyllinae</taxon>
        <taxon>Cacopsylla</taxon>
    </lineage>
</organism>
<dbReference type="EMBL" id="HBUF01213851">
    <property type="protein sequence ID" value="CAG6666337.1"/>
    <property type="molecule type" value="Transcribed_RNA"/>
</dbReference>
<protein>
    <submittedName>
        <fullName evidence="1">Uncharacterized protein</fullName>
    </submittedName>
</protein>
<reference evidence="1" key="1">
    <citation type="submission" date="2021-05" db="EMBL/GenBank/DDBJ databases">
        <authorList>
            <person name="Alioto T."/>
            <person name="Alioto T."/>
            <person name="Gomez Garrido J."/>
        </authorList>
    </citation>
    <scope>NUCLEOTIDE SEQUENCE</scope>
</reference>
<dbReference type="AlphaFoldDB" id="A0A8D8SEG1"/>
<proteinExistence type="predicted"/>
<name>A0A8D8SEG1_9HEMI</name>
<evidence type="ECO:0000313" key="1">
    <source>
        <dbReference type="EMBL" id="CAG6666337.1"/>
    </source>
</evidence>